<dbReference type="Proteomes" id="UP000385207">
    <property type="component" value="Unassembled WGS sequence"/>
</dbReference>
<name>A0A5E7KAQ0_PSEFL</name>
<dbReference type="EMBL" id="CABVII010000011">
    <property type="protein sequence ID" value="VVO98869.1"/>
    <property type="molecule type" value="Genomic_DNA"/>
</dbReference>
<accession>A0A5E7KAQ0</accession>
<organism evidence="1 2">
    <name type="scientific">Pseudomonas fluorescens</name>
    <dbReference type="NCBI Taxonomy" id="294"/>
    <lineage>
        <taxon>Bacteria</taxon>
        <taxon>Pseudomonadati</taxon>
        <taxon>Pseudomonadota</taxon>
        <taxon>Gammaproteobacteria</taxon>
        <taxon>Pseudomonadales</taxon>
        <taxon>Pseudomonadaceae</taxon>
        <taxon>Pseudomonas</taxon>
    </lineage>
</organism>
<dbReference type="AlphaFoldDB" id="A0A5E7KAQ0"/>
<proteinExistence type="predicted"/>
<sequence>MNGSLQQEIDFEKKHRALLAEYGCSLRMWSASLIHKRPVMHRLLT</sequence>
<reference evidence="1 2" key="1">
    <citation type="submission" date="2019-09" db="EMBL/GenBank/DDBJ databases">
        <authorList>
            <person name="Chandra G."/>
            <person name="Truman W A."/>
        </authorList>
    </citation>
    <scope>NUCLEOTIDE SEQUENCE [LARGE SCALE GENOMIC DNA]</scope>
    <source>
        <strain evidence="1">PS862</strain>
    </source>
</reference>
<protein>
    <submittedName>
        <fullName evidence="1">Uncharacterized protein</fullName>
    </submittedName>
</protein>
<evidence type="ECO:0000313" key="1">
    <source>
        <dbReference type="EMBL" id="VVO98869.1"/>
    </source>
</evidence>
<gene>
    <name evidence="1" type="ORF">PS862_02735</name>
</gene>
<evidence type="ECO:0000313" key="2">
    <source>
        <dbReference type="Proteomes" id="UP000385207"/>
    </source>
</evidence>